<evidence type="ECO:0000256" key="3">
    <source>
        <dbReference type="ARBA" id="ARBA00022801"/>
    </source>
</evidence>
<dbReference type="InterPro" id="IPR013128">
    <property type="entry name" value="Peptidase_C1A"/>
</dbReference>
<dbReference type="SMART" id="SM00848">
    <property type="entry name" value="Inhibitor_I29"/>
    <property type="match status" value="1"/>
</dbReference>
<feature type="domain" description="Peptidase C1A papain C-terminal" evidence="8">
    <location>
        <begin position="119"/>
        <end position="328"/>
    </location>
</feature>
<evidence type="ECO:0000256" key="4">
    <source>
        <dbReference type="ARBA" id="ARBA00022807"/>
    </source>
</evidence>
<evidence type="ECO:0000256" key="5">
    <source>
        <dbReference type="ARBA" id="ARBA00023145"/>
    </source>
</evidence>
<dbReference type="Proteomes" id="UP001159042">
    <property type="component" value="Unassembled WGS sequence"/>
</dbReference>
<evidence type="ECO:0000313" key="11">
    <source>
        <dbReference type="Proteomes" id="UP001159042"/>
    </source>
</evidence>
<dbReference type="PRINTS" id="PR00705">
    <property type="entry name" value="PAPAIN"/>
</dbReference>
<accession>A0AAV8W5G4</accession>
<evidence type="ECO:0000313" key="10">
    <source>
        <dbReference type="EMBL" id="KAJ8921570.1"/>
    </source>
</evidence>
<evidence type="ECO:0000256" key="1">
    <source>
        <dbReference type="ARBA" id="ARBA00008455"/>
    </source>
</evidence>
<dbReference type="SUPFAM" id="SSF54001">
    <property type="entry name" value="Cysteine proteinases"/>
    <property type="match status" value="1"/>
</dbReference>
<dbReference type="InterPro" id="IPR039417">
    <property type="entry name" value="Peptidase_C1A_papain-like"/>
</dbReference>
<dbReference type="GO" id="GO:0006508">
    <property type="term" value="P:proteolysis"/>
    <property type="evidence" value="ECO:0007669"/>
    <property type="project" value="UniProtKB-KW"/>
</dbReference>
<gene>
    <name evidence="10" type="ORF">NQ315_010475</name>
</gene>
<dbReference type="InterPro" id="IPR025661">
    <property type="entry name" value="Pept_asp_AS"/>
</dbReference>
<dbReference type="Pfam" id="PF08246">
    <property type="entry name" value="Inhibitor_I29"/>
    <property type="match status" value="1"/>
</dbReference>
<keyword evidence="7" id="KW-0732">Signal</keyword>
<dbReference type="AlphaFoldDB" id="A0AAV8W5G4"/>
<keyword evidence="6" id="KW-1015">Disulfide bond</keyword>
<evidence type="ECO:0000256" key="2">
    <source>
        <dbReference type="ARBA" id="ARBA00022670"/>
    </source>
</evidence>
<organism evidence="10 11">
    <name type="scientific">Exocentrus adspersus</name>
    <dbReference type="NCBI Taxonomy" id="1586481"/>
    <lineage>
        <taxon>Eukaryota</taxon>
        <taxon>Metazoa</taxon>
        <taxon>Ecdysozoa</taxon>
        <taxon>Arthropoda</taxon>
        <taxon>Hexapoda</taxon>
        <taxon>Insecta</taxon>
        <taxon>Pterygota</taxon>
        <taxon>Neoptera</taxon>
        <taxon>Endopterygota</taxon>
        <taxon>Coleoptera</taxon>
        <taxon>Polyphaga</taxon>
        <taxon>Cucujiformia</taxon>
        <taxon>Chrysomeloidea</taxon>
        <taxon>Cerambycidae</taxon>
        <taxon>Lamiinae</taxon>
        <taxon>Acanthocinini</taxon>
        <taxon>Exocentrus</taxon>
    </lineage>
</organism>
<sequence>MECKRKITMRFLVVLASVILAINAANDVELWQEFKQKFGRDYRNLREEKVRFSTFQSNLRTIEEHNEKYNNGEVSYYMGVNQFTDLSPEEYRSMLNYSASLRPVHSEPIVWHNLSNVQAPEYVNWVEQGRVTPVKNQGNCGSCWAFSTTGAMEGAYARKTGNLVSFSEQFLMDCSTDNAGCDGGNMVVAYGYIKANGIEREDDYPYEEKNGWCRYSDGSIVTRISGYVIVPQDENSVKDAVASVGPIAAGIDAGHFQNYAGGVFETSECSSTELNHGVLIAGYGTENGKDYWLIKNSWASWWGDNGYVKMARNRNNLCGVATDPSYPVV</sequence>
<dbReference type="InterPro" id="IPR000169">
    <property type="entry name" value="Pept_cys_AS"/>
</dbReference>
<dbReference type="PROSITE" id="PS00139">
    <property type="entry name" value="THIOL_PROTEASE_CYS"/>
    <property type="match status" value="1"/>
</dbReference>
<dbReference type="InterPro" id="IPR000668">
    <property type="entry name" value="Peptidase_C1A_C"/>
</dbReference>
<evidence type="ECO:0008006" key="12">
    <source>
        <dbReference type="Google" id="ProtNLM"/>
    </source>
</evidence>
<dbReference type="Gene3D" id="3.90.70.10">
    <property type="entry name" value="Cysteine proteinases"/>
    <property type="match status" value="1"/>
</dbReference>
<dbReference type="PROSITE" id="PS00639">
    <property type="entry name" value="THIOL_PROTEASE_HIS"/>
    <property type="match status" value="1"/>
</dbReference>
<dbReference type="EMBL" id="JANEYG010000009">
    <property type="protein sequence ID" value="KAJ8921570.1"/>
    <property type="molecule type" value="Genomic_DNA"/>
</dbReference>
<evidence type="ECO:0000259" key="9">
    <source>
        <dbReference type="SMART" id="SM00848"/>
    </source>
</evidence>
<name>A0AAV8W5G4_9CUCU</name>
<comment type="caution">
    <text evidence="10">The sequence shown here is derived from an EMBL/GenBank/DDBJ whole genome shotgun (WGS) entry which is preliminary data.</text>
</comment>
<dbReference type="InterPro" id="IPR038765">
    <property type="entry name" value="Papain-like_cys_pep_sf"/>
</dbReference>
<dbReference type="CDD" id="cd02248">
    <property type="entry name" value="Peptidase_C1A"/>
    <property type="match status" value="1"/>
</dbReference>
<dbReference type="SMART" id="SM00645">
    <property type="entry name" value="Pept_C1"/>
    <property type="match status" value="1"/>
</dbReference>
<dbReference type="InterPro" id="IPR013201">
    <property type="entry name" value="Prot_inhib_I29"/>
</dbReference>
<dbReference type="Pfam" id="PF00112">
    <property type="entry name" value="Peptidase_C1"/>
    <property type="match status" value="1"/>
</dbReference>
<comment type="similarity">
    <text evidence="1">Belongs to the peptidase C1 family.</text>
</comment>
<evidence type="ECO:0000259" key="8">
    <source>
        <dbReference type="SMART" id="SM00645"/>
    </source>
</evidence>
<dbReference type="PROSITE" id="PS00640">
    <property type="entry name" value="THIOL_PROTEASE_ASN"/>
    <property type="match status" value="1"/>
</dbReference>
<feature type="domain" description="Cathepsin propeptide inhibitor" evidence="9">
    <location>
        <begin position="31"/>
        <end position="91"/>
    </location>
</feature>
<keyword evidence="3" id="KW-0378">Hydrolase</keyword>
<dbReference type="FunFam" id="3.90.70.10:FF:000006">
    <property type="entry name" value="Cathepsin S"/>
    <property type="match status" value="1"/>
</dbReference>
<feature type="chain" id="PRO_5043653436" description="Cathepsin L" evidence="7">
    <location>
        <begin position="25"/>
        <end position="329"/>
    </location>
</feature>
<keyword evidence="4" id="KW-0788">Thiol protease</keyword>
<evidence type="ECO:0000256" key="6">
    <source>
        <dbReference type="ARBA" id="ARBA00023157"/>
    </source>
</evidence>
<feature type="signal peptide" evidence="7">
    <location>
        <begin position="1"/>
        <end position="24"/>
    </location>
</feature>
<keyword evidence="2" id="KW-0645">Protease</keyword>
<proteinExistence type="inferred from homology"/>
<dbReference type="InterPro" id="IPR025660">
    <property type="entry name" value="Pept_his_AS"/>
</dbReference>
<reference evidence="10 11" key="1">
    <citation type="journal article" date="2023" name="Insect Mol. Biol.">
        <title>Genome sequencing provides insights into the evolution of gene families encoding plant cell wall-degrading enzymes in longhorned beetles.</title>
        <authorList>
            <person name="Shin N.R."/>
            <person name="Okamura Y."/>
            <person name="Kirsch R."/>
            <person name="Pauchet Y."/>
        </authorList>
    </citation>
    <scope>NUCLEOTIDE SEQUENCE [LARGE SCALE GENOMIC DNA]</scope>
    <source>
        <strain evidence="10">EAD_L_NR</strain>
    </source>
</reference>
<protein>
    <recommendedName>
        <fullName evidence="12">Cathepsin L</fullName>
    </recommendedName>
</protein>
<dbReference type="GO" id="GO:0008234">
    <property type="term" value="F:cysteine-type peptidase activity"/>
    <property type="evidence" value="ECO:0007669"/>
    <property type="project" value="UniProtKB-KW"/>
</dbReference>
<keyword evidence="5" id="KW-0865">Zymogen</keyword>
<keyword evidence="11" id="KW-1185">Reference proteome</keyword>
<dbReference type="PANTHER" id="PTHR12411">
    <property type="entry name" value="CYSTEINE PROTEASE FAMILY C1-RELATED"/>
    <property type="match status" value="1"/>
</dbReference>
<evidence type="ECO:0000256" key="7">
    <source>
        <dbReference type="SAM" id="SignalP"/>
    </source>
</evidence>